<reference evidence="2" key="2">
    <citation type="journal article" date="2015" name="Fish Shellfish Immunol.">
        <title>Early steps in the European eel (Anguilla anguilla)-Vibrio vulnificus interaction in the gills: Role of the RtxA13 toxin.</title>
        <authorList>
            <person name="Callol A."/>
            <person name="Pajuelo D."/>
            <person name="Ebbesson L."/>
            <person name="Teles M."/>
            <person name="MacKenzie S."/>
            <person name="Amaro C."/>
        </authorList>
    </citation>
    <scope>NUCLEOTIDE SEQUENCE</scope>
</reference>
<accession>A0A0E9UR56</accession>
<feature type="region of interest" description="Disordered" evidence="1">
    <location>
        <begin position="1"/>
        <end position="24"/>
    </location>
</feature>
<protein>
    <submittedName>
        <fullName evidence="2">Uncharacterized protein</fullName>
    </submittedName>
</protein>
<name>A0A0E9UR56_ANGAN</name>
<sequence length="24" mass="2775">MRTRVVPMKSQRKQSVFSLTAVKP</sequence>
<reference evidence="2" key="1">
    <citation type="submission" date="2014-11" db="EMBL/GenBank/DDBJ databases">
        <authorList>
            <person name="Amaro Gonzalez C."/>
        </authorList>
    </citation>
    <scope>NUCLEOTIDE SEQUENCE</scope>
</reference>
<dbReference type="AlphaFoldDB" id="A0A0E9UR56"/>
<evidence type="ECO:0000313" key="2">
    <source>
        <dbReference type="EMBL" id="JAH68344.1"/>
    </source>
</evidence>
<evidence type="ECO:0000256" key="1">
    <source>
        <dbReference type="SAM" id="MobiDB-lite"/>
    </source>
</evidence>
<proteinExistence type="predicted"/>
<dbReference type="EMBL" id="GBXM01040233">
    <property type="protein sequence ID" value="JAH68344.1"/>
    <property type="molecule type" value="Transcribed_RNA"/>
</dbReference>
<organism evidence="2">
    <name type="scientific">Anguilla anguilla</name>
    <name type="common">European freshwater eel</name>
    <name type="synonym">Muraena anguilla</name>
    <dbReference type="NCBI Taxonomy" id="7936"/>
    <lineage>
        <taxon>Eukaryota</taxon>
        <taxon>Metazoa</taxon>
        <taxon>Chordata</taxon>
        <taxon>Craniata</taxon>
        <taxon>Vertebrata</taxon>
        <taxon>Euteleostomi</taxon>
        <taxon>Actinopterygii</taxon>
        <taxon>Neopterygii</taxon>
        <taxon>Teleostei</taxon>
        <taxon>Anguilliformes</taxon>
        <taxon>Anguillidae</taxon>
        <taxon>Anguilla</taxon>
    </lineage>
</organism>